<protein>
    <submittedName>
        <fullName evidence="2">Uncharacterized protein</fullName>
    </submittedName>
</protein>
<feature type="region of interest" description="Disordered" evidence="1">
    <location>
        <begin position="51"/>
        <end position="98"/>
    </location>
</feature>
<organism evidence="2">
    <name type="scientific">bioreactor metagenome</name>
    <dbReference type="NCBI Taxonomy" id="1076179"/>
    <lineage>
        <taxon>unclassified sequences</taxon>
        <taxon>metagenomes</taxon>
        <taxon>ecological metagenomes</taxon>
    </lineage>
</organism>
<proteinExistence type="predicted"/>
<accession>A0A645BB16</accession>
<evidence type="ECO:0000313" key="2">
    <source>
        <dbReference type="EMBL" id="MPM58884.1"/>
    </source>
</evidence>
<sequence>MSKTNITIPFDEEKLSALDFSLQKENTTAQQRMVKDLAELYEKSVPEPLREYLDSKSAPAVKSKRPTKSLAPKMPAAKPIHSPVPPSGDDKTKMEPIK</sequence>
<comment type="caution">
    <text evidence="2">The sequence shown here is derived from an EMBL/GenBank/DDBJ whole genome shotgun (WGS) entry which is preliminary data.</text>
</comment>
<reference evidence="2" key="1">
    <citation type="submission" date="2019-08" db="EMBL/GenBank/DDBJ databases">
        <authorList>
            <person name="Kucharzyk K."/>
            <person name="Murdoch R.W."/>
            <person name="Higgins S."/>
            <person name="Loffler F."/>
        </authorList>
    </citation>
    <scope>NUCLEOTIDE SEQUENCE</scope>
</reference>
<gene>
    <name evidence="2" type="ORF">SDC9_105717</name>
</gene>
<dbReference type="AlphaFoldDB" id="A0A645BB16"/>
<dbReference type="Pfam" id="PF19598">
    <property type="entry name" value="DUF6103"/>
    <property type="match status" value="1"/>
</dbReference>
<name>A0A645BB16_9ZZZZ</name>
<evidence type="ECO:0000256" key="1">
    <source>
        <dbReference type="SAM" id="MobiDB-lite"/>
    </source>
</evidence>
<dbReference type="InterPro" id="IPR046085">
    <property type="entry name" value="DUF6103"/>
</dbReference>
<dbReference type="EMBL" id="VSSQ01017008">
    <property type="protein sequence ID" value="MPM58884.1"/>
    <property type="molecule type" value="Genomic_DNA"/>
</dbReference>
<feature type="compositionally biased region" description="Basic and acidic residues" evidence="1">
    <location>
        <begin position="88"/>
        <end position="98"/>
    </location>
</feature>